<comment type="function">
    <text evidence="5">May play a role in anterograde transport of membrane proteins from the endoplasmic reticulum to the Golgi.</text>
</comment>
<keyword evidence="9" id="KW-1185">Reference proteome</keyword>
<evidence type="ECO:0000313" key="8">
    <source>
        <dbReference type="EMBL" id="KAG2226400.1"/>
    </source>
</evidence>
<keyword evidence="4 5" id="KW-0472">Membrane</keyword>
<proteinExistence type="inferred from homology"/>
<evidence type="ECO:0000259" key="7">
    <source>
        <dbReference type="Pfam" id="PF05529"/>
    </source>
</evidence>
<feature type="transmembrane region" description="Helical" evidence="5">
    <location>
        <begin position="47"/>
        <end position="63"/>
    </location>
</feature>
<dbReference type="PANTHER" id="PTHR12701:SF20">
    <property type="entry name" value="ENDOPLASMIC RETICULUM TRANSMEMBRANE PROTEIN"/>
    <property type="match status" value="1"/>
</dbReference>
<sequence>MTLYYTLVFLILLLEILFFFLLMIPLPTEWRKIGFRFLSRSPIMAHVKYTLKIVFGFILVLFIDSVNRLKTIDDALLQMGRDDNVNSIAGAQVIHDARGDSSYSARKFYAQRNMYLTGSTLFLTLILRHTYNLTVEVVAFQEERARLEEEATTDNINNTTEVKEAEVKQIPTGSSTGIRKSKKIK</sequence>
<evidence type="ECO:0000256" key="5">
    <source>
        <dbReference type="RuleBase" id="RU367026"/>
    </source>
</evidence>
<feature type="transmembrane region" description="Helical" evidence="5">
    <location>
        <begin position="6"/>
        <end position="26"/>
    </location>
</feature>
<protein>
    <recommendedName>
        <fullName evidence="5">Endoplasmic reticulum transmembrane protein</fullName>
    </recommendedName>
</protein>
<dbReference type="EMBL" id="JAEPRB010000017">
    <property type="protein sequence ID" value="KAG2226400.1"/>
    <property type="molecule type" value="Genomic_DNA"/>
</dbReference>
<organism evidence="8 9">
    <name type="scientific">Circinella minor</name>
    <dbReference type="NCBI Taxonomy" id="1195481"/>
    <lineage>
        <taxon>Eukaryota</taxon>
        <taxon>Fungi</taxon>
        <taxon>Fungi incertae sedis</taxon>
        <taxon>Mucoromycota</taxon>
        <taxon>Mucoromycotina</taxon>
        <taxon>Mucoromycetes</taxon>
        <taxon>Mucorales</taxon>
        <taxon>Lichtheimiaceae</taxon>
        <taxon>Circinella</taxon>
    </lineage>
</organism>
<evidence type="ECO:0000256" key="6">
    <source>
        <dbReference type="SAM" id="MobiDB-lite"/>
    </source>
</evidence>
<evidence type="ECO:0000256" key="1">
    <source>
        <dbReference type="ARBA" id="ARBA00004141"/>
    </source>
</evidence>
<evidence type="ECO:0000256" key="3">
    <source>
        <dbReference type="ARBA" id="ARBA00022989"/>
    </source>
</evidence>
<evidence type="ECO:0000256" key="4">
    <source>
        <dbReference type="ARBA" id="ARBA00023136"/>
    </source>
</evidence>
<comment type="similarity">
    <text evidence="5">Belongs to the BCAP29/BCAP31 family.</text>
</comment>
<dbReference type="InterPro" id="IPR008417">
    <property type="entry name" value="BAP29/BAP31"/>
</dbReference>
<reference evidence="8 9" key="1">
    <citation type="submission" date="2020-12" db="EMBL/GenBank/DDBJ databases">
        <title>Metabolic potential, ecology and presence of endohyphal bacteria is reflected in genomic diversity of Mucoromycotina.</title>
        <authorList>
            <person name="Muszewska A."/>
            <person name="Okrasinska A."/>
            <person name="Steczkiewicz K."/>
            <person name="Drgas O."/>
            <person name="Orlowska M."/>
            <person name="Perlinska-Lenart U."/>
            <person name="Aleksandrzak-Piekarczyk T."/>
            <person name="Szatraj K."/>
            <person name="Zielenkiewicz U."/>
            <person name="Pilsyk S."/>
            <person name="Malc E."/>
            <person name="Mieczkowski P."/>
            <person name="Kruszewska J.S."/>
            <person name="Biernat P."/>
            <person name="Pawlowska J."/>
        </authorList>
    </citation>
    <scope>NUCLEOTIDE SEQUENCE [LARGE SCALE GENOMIC DNA]</scope>
    <source>
        <strain evidence="8 9">CBS 142.35</strain>
    </source>
</reference>
<dbReference type="GO" id="GO:0005789">
    <property type="term" value="C:endoplasmic reticulum membrane"/>
    <property type="evidence" value="ECO:0007669"/>
    <property type="project" value="UniProtKB-SubCell"/>
</dbReference>
<keyword evidence="3 5" id="KW-1133">Transmembrane helix</keyword>
<comment type="caution">
    <text evidence="8">The sequence shown here is derived from an EMBL/GenBank/DDBJ whole genome shotgun (WGS) entry which is preliminary data.</text>
</comment>
<keyword evidence="5" id="KW-0653">Protein transport</keyword>
<keyword evidence="5" id="KW-0256">Endoplasmic reticulum</keyword>
<feature type="region of interest" description="Disordered" evidence="6">
    <location>
        <begin position="151"/>
        <end position="185"/>
    </location>
</feature>
<comment type="caution">
    <text evidence="5">Lacks conserved residue(s) required for the propagation of feature annotation.</text>
</comment>
<dbReference type="PANTHER" id="PTHR12701">
    <property type="entry name" value="BCR-ASSOCIATED PROTEIN, BAP"/>
    <property type="match status" value="1"/>
</dbReference>
<name>A0A8H7VMS7_9FUNG</name>
<dbReference type="GO" id="GO:0006886">
    <property type="term" value="P:intracellular protein transport"/>
    <property type="evidence" value="ECO:0007669"/>
    <property type="project" value="UniProtKB-UniRule"/>
</dbReference>
<gene>
    <name evidence="8" type="ORF">INT45_000568</name>
</gene>
<keyword evidence="5" id="KW-0931">ER-Golgi transport</keyword>
<dbReference type="GO" id="GO:0006888">
    <property type="term" value="P:endoplasmic reticulum to Golgi vesicle-mediated transport"/>
    <property type="evidence" value="ECO:0007669"/>
    <property type="project" value="UniProtKB-UniRule"/>
</dbReference>
<evidence type="ECO:0000256" key="2">
    <source>
        <dbReference type="ARBA" id="ARBA00022692"/>
    </source>
</evidence>
<dbReference type="GO" id="GO:0070973">
    <property type="term" value="P:protein localization to endoplasmic reticulum exit site"/>
    <property type="evidence" value="ECO:0007669"/>
    <property type="project" value="UniProtKB-UniRule"/>
</dbReference>
<dbReference type="InterPro" id="IPR040463">
    <property type="entry name" value="BAP29/BAP31_N"/>
</dbReference>
<evidence type="ECO:0000313" key="9">
    <source>
        <dbReference type="Proteomes" id="UP000646827"/>
    </source>
</evidence>
<comment type="subcellular location">
    <subcellularLocation>
        <location evidence="5">Endoplasmic reticulum membrane</location>
        <topology evidence="5">Multi-pass membrane protein</topology>
    </subcellularLocation>
    <subcellularLocation>
        <location evidence="1">Membrane</location>
        <topology evidence="1">Multi-pass membrane protein</topology>
    </subcellularLocation>
</comment>
<keyword evidence="5" id="KW-0813">Transport</keyword>
<dbReference type="Pfam" id="PF05529">
    <property type="entry name" value="Bap31"/>
    <property type="match status" value="1"/>
</dbReference>
<accession>A0A8H7VMS7</accession>
<dbReference type="OrthoDB" id="435607at2759"/>
<feature type="domain" description="BAP29/BAP31 transmembrane" evidence="7">
    <location>
        <begin position="1"/>
        <end position="144"/>
    </location>
</feature>
<keyword evidence="2 5" id="KW-0812">Transmembrane</keyword>
<dbReference type="Proteomes" id="UP000646827">
    <property type="component" value="Unassembled WGS sequence"/>
</dbReference>
<dbReference type="AlphaFoldDB" id="A0A8H7VMS7"/>